<evidence type="ECO:0000256" key="6">
    <source>
        <dbReference type="ARBA" id="ARBA00022989"/>
    </source>
</evidence>
<sequence length="116" mass="12838">MPFERGGCMMVFVKKLFEFVDRPWNILLIGVLIELDFDTSSENALLRTSSIQAAKGASFWLVPIFPILFTASMCLLDPFDGAAMMSVYASARRAKDAVTVLYCQCVLTAITVVVTM</sequence>
<evidence type="ECO:0000313" key="10">
    <source>
        <dbReference type="Proteomes" id="UP000799436"/>
    </source>
</evidence>
<evidence type="ECO:0000256" key="1">
    <source>
        <dbReference type="ARBA" id="ARBA00004127"/>
    </source>
</evidence>
<dbReference type="GO" id="GO:0005886">
    <property type="term" value="C:plasma membrane"/>
    <property type="evidence" value="ECO:0007669"/>
    <property type="project" value="UniProtKB-SubCell"/>
</dbReference>
<dbReference type="PANTHER" id="PTHR31611">
    <property type="entry name" value="HIGH-AFFINITY NICKEL TRANSPORT PROTEIN NIC1"/>
    <property type="match status" value="1"/>
</dbReference>
<keyword evidence="5 8" id="KW-0812">Transmembrane</keyword>
<keyword evidence="6 8" id="KW-1133">Transmembrane helix</keyword>
<dbReference type="Pfam" id="PF03824">
    <property type="entry name" value="NicO"/>
    <property type="match status" value="1"/>
</dbReference>
<accession>A0A6G1KYL9</accession>
<keyword evidence="3 8" id="KW-0813">Transport</keyword>
<protein>
    <recommendedName>
        <fullName evidence="8">Nickel/cobalt efflux system</fullName>
    </recommendedName>
</protein>
<keyword evidence="10" id="KW-1185">Reference proteome</keyword>
<organism evidence="9 10">
    <name type="scientific">Teratosphaeria nubilosa</name>
    <dbReference type="NCBI Taxonomy" id="161662"/>
    <lineage>
        <taxon>Eukaryota</taxon>
        <taxon>Fungi</taxon>
        <taxon>Dikarya</taxon>
        <taxon>Ascomycota</taxon>
        <taxon>Pezizomycotina</taxon>
        <taxon>Dothideomycetes</taxon>
        <taxon>Dothideomycetidae</taxon>
        <taxon>Mycosphaerellales</taxon>
        <taxon>Teratosphaeriaceae</taxon>
        <taxon>Teratosphaeria</taxon>
    </lineage>
</organism>
<gene>
    <name evidence="9" type="ORF">EJ03DRAFT_369824</name>
</gene>
<keyword evidence="4" id="KW-0533">Nickel</keyword>
<dbReference type="EMBL" id="ML995900">
    <property type="protein sequence ID" value="KAF2765134.1"/>
    <property type="molecule type" value="Genomic_DNA"/>
</dbReference>
<comment type="caution">
    <text evidence="8">Lacks conserved residue(s) required for the propagation of feature annotation.</text>
</comment>
<dbReference type="AlphaFoldDB" id="A0A6G1KYL9"/>
<feature type="transmembrane region" description="Helical" evidence="8">
    <location>
        <begin position="57"/>
        <end position="76"/>
    </location>
</feature>
<feature type="transmembrane region" description="Helical" evidence="8">
    <location>
        <begin position="97"/>
        <end position="115"/>
    </location>
</feature>
<evidence type="ECO:0000256" key="7">
    <source>
        <dbReference type="ARBA" id="ARBA00023136"/>
    </source>
</evidence>
<evidence type="ECO:0000256" key="2">
    <source>
        <dbReference type="ARBA" id="ARBA00010892"/>
    </source>
</evidence>
<proteinExistence type="inferred from homology"/>
<dbReference type="InterPro" id="IPR004688">
    <property type="entry name" value="Ni/Co_transpt"/>
</dbReference>
<dbReference type="PANTHER" id="PTHR31611:SF0">
    <property type="entry name" value="HIGH-AFFINITY NICKEL TRANSPORT PROTEIN NIC1"/>
    <property type="match status" value="1"/>
</dbReference>
<keyword evidence="7 8" id="KW-0472">Membrane</keyword>
<comment type="similarity">
    <text evidence="2 8">Belongs to the NiCoT transporter (TC 2.A.52) family.</text>
</comment>
<name>A0A6G1KYL9_9PEZI</name>
<dbReference type="GO" id="GO:0012505">
    <property type="term" value="C:endomembrane system"/>
    <property type="evidence" value="ECO:0007669"/>
    <property type="project" value="UniProtKB-SubCell"/>
</dbReference>
<reference evidence="9" key="1">
    <citation type="journal article" date="2020" name="Stud. Mycol.">
        <title>101 Dothideomycetes genomes: a test case for predicting lifestyles and emergence of pathogens.</title>
        <authorList>
            <person name="Haridas S."/>
            <person name="Albert R."/>
            <person name="Binder M."/>
            <person name="Bloem J."/>
            <person name="Labutti K."/>
            <person name="Salamov A."/>
            <person name="Andreopoulos B."/>
            <person name="Baker S."/>
            <person name="Barry K."/>
            <person name="Bills G."/>
            <person name="Bluhm B."/>
            <person name="Cannon C."/>
            <person name="Castanera R."/>
            <person name="Culley D."/>
            <person name="Daum C."/>
            <person name="Ezra D."/>
            <person name="Gonzalez J."/>
            <person name="Henrissat B."/>
            <person name="Kuo A."/>
            <person name="Liang C."/>
            <person name="Lipzen A."/>
            <person name="Lutzoni F."/>
            <person name="Magnuson J."/>
            <person name="Mondo S."/>
            <person name="Nolan M."/>
            <person name="Ohm R."/>
            <person name="Pangilinan J."/>
            <person name="Park H.-J."/>
            <person name="Ramirez L."/>
            <person name="Alfaro M."/>
            <person name="Sun H."/>
            <person name="Tritt A."/>
            <person name="Yoshinaga Y."/>
            <person name="Zwiers L.-H."/>
            <person name="Turgeon B."/>
            <person name="Goodwin S."/>
            <person name="Spatafora J."/>
            <person name="Crous P."/>
            <person name="Grigoriev I."/>
        </authorList>
    </citation>
    <scope>NUCLEOTIDE SEQUENCE</scope>
    <source>
        <strain evidence="9">CBS 116005</strain>
    </source>
</reference>
<evidence type="ECO:0000256" key="5">
    <source>
        <dbReference type="ARBA" id="ARBA00022692"/>
    </source>
</evidence>
<dbReference type="InterPro" id="IPR011541">
    <property type="entry name" value="Ni/Co_transpt_high_affinity"/>
</dbReference>
<evidence type="ECO:0000256" key="3">
    <source>
        <dbReference type="ARBA" id="ARBA00022448"/>
    </source>
</evidence>
<evidence type="ECO:0000313" key="9">
    <source>
        <dbReference type="EMBL" id="KAF2765134.1"/>
    </source>
</evidence>
<evidence type="ECO:0000256" key="4">
    <source>
        <dbReference type="ARBA" id="ARBA00022596"/>
    </source>
</evidence>
<comment type="subcellular location">
    <subcellularLocation>
        <location evidence="8">Cell membrane</location>
        <topology evidence="8">Multi-pass membrane protein</topology>
    </subcellularLocation>
    <subcellularLocation>
        <location evidence="1">Endomembrane system</location>
        <topology evidence="1">Multi-pass membrane protein</topology>
    </subcellularLocation>
</comment>
<dbReference type="Proteomes" id="UP000799436">
    <property type="component" value="Unassembled WGS sequence"/>
</dbReference>
<dbReference type="GO" id="GO:0015099">
    <property type="term" value="F:nickel cation transmembrane transporter activity"/>
    <property type="evidence" value="ECO:0007669"/>
    <property type="project" value="UniProtKB-UniRule"/>
</dbReference>
<dbReference type="OrthoDB" id="5197598at2759"/>
<evidence type="ECO:0000256" key="8">
    <source>
        <dbReference type="RuleBase" id="RU362101"/>
    </source>
</evidence>